<dbReference type="Proteomes" id="UP001501116">
    <property type="component" value="Unassembled WGS sequence"/>
</dbReference>
<reference evidence="5 6" key="1">
    <citation type="journal article" date="2019" name="Int. J. Syst. Evol. Microbiol.">
        <title>The Global Catalogue of Microorganisms (GCM) 10K type strain sequencing project: providing services to taxonomists for standard genome sequencing and annotation.</title>
        <authorList>
            <consortium name="The Broad Institute Genomics Platform"/>
            <consortium name="The Broad Institute Genome Sequencing Center for Infectious Disease"/>
            <person name="Wu L."/>
            <person name="Ma J."/>
        </authorList>
    </citation>
    <scope>NUCLEOTIDE SEQUENCE [LARGE SCALE GENOMIC DNA]</scope>
    <source>
        <strain evidence="5 6">JCM 14545</strain>
    </source>
</reference>
<keyword evidence="3" id="KW-0067">ATP-binding</keyword>
<evidence type="ECO:0000256" key="2">
    <source>
        <dbReference type="ARBA" id="ARBA00022741"/>
    </source>
</evidence>
<dbReference type="InterPro" id="IPR003593">
    <property type="entry name" value="AAA+_ATPase"/>
</dbReference>
<gene>
    <name evidence="5" type="ORF">GCM10009754_16540</name>
</gene>
<accession>A0ABN2QB36</accession>
<keyword evidence="2" id="KW-0547">Nucleotide-binding</keyword>
<dbReference type="InterPro" id="IPR027417">
    <property type="entry name" value="P-loop_NTPase"/>
</dbReference>
<comment type="similarity">
    <text evidence="1">Belongs to the AAA ATPase family.</text>
</comment>
<dbReference type="Gene3D" id="3.40.50.300">
    <property type="entry name" value="P-loop containing nucleotide triphosphate hydrolases"/>
    <property type="match status" value="1"/>
</dbReference>
<evidence type="ECO:0000313" key="6">
    <source>
        <dbReference type="Proteomes" id="UP001501116"/>
    </source>
</evidence>
<proteinExistence type="inferred from homology"/>
<dbReference type="EMBL" id="BAAANN010000005">
    <property type="protein sequence ID" value="GAA1948763.1"/>
    <property type="molecule type" value="Genomic_DNA"/>
</dbReference>
<feature type="domain" description="AAA+ ATPase" evidence="4">
    <location>
        <begin position="250"/>
        <end position="378"/>
    </location>
</feature>
<evidence type="ECO:0000256" key="1">
    <source>
        <dbReference type="ARBA" id="ARBA00006914"/>
    </source>
</evidence>
<dbReference type="InterPro" id="IPR003959">
    <property type="entry name" value="ATPase_AAA_core"/>
</dbReference>
<dbReference type="Pfam" id="PF00004">
    <property type="entry name" value="AAA"/>
    <property type="match status" value="1"/>
</dbReference>
<dbReference type="SMART" id="SM00382">
    <property type="entry name" value="AAA"/>
    <property type="match status" value="1"/>
</dbReference>
<evidence type="ECO:0000259" key="4">
    <source>
        <dbReference type="SMART" id="SM00382"/>
    </source>
</evidence>
<dbReference type="PANTHER" id="PTHR23073">
    <property type="entry name" value="26S PROTEASOME REGULATORY SUBUNIT"/>
    <property type="match status" value="1"/>
</dbReference>
<sequence length="467" mass="50810">MVTDLETNEARALAESLRKLFELTTTSLRRPSALADRISTHLGCPMNEVPNVIAVFPGWEHANLQCGLDAYLAERSPDAEWFGIDGDGRTYRDLKDMLTNAVTRGAYDLGAVDYVSVAVGPDETIDAVHLGMVNTFAPDGRPVTVALVGPPDHSVDQPCKLHVLAAERSAATAVRGEIERLTDLHNAFRGQVISFGISEHRGNHLLSFLPRPEVEPADVVLPDGLLDSVERHVVRSAESRRLLADHGQHLKRGLLLHGPPGTGKTHTVRYLLGRLGDRTVIVISGVAVLKLLRVATTLARRLQPAVVVVEDVDLVAEDRAANSCGTPVLFELLNEMDGVDSEADVTFVLTTNRVAVMEKALTERPGRVDLAVEVPLPDERCRERLLRLYAKNTDLDLPDAGAIVAATEGVTASFMRELVRRAILRGAGEHVEGQRVRLDEAVLTEALDELMDERGALTRGILGGRAR</sequence>
<keyword evidence="6" id="KW-1185">Reference proteome</keyword>
<dbReference type="CDD" id="cd19481">
    <property type="entry name" value="RecA-like_protease"/>
    <property type="match status" value="1"/>
</dbReference>
<protein>
    <submittedName>
        <fullName evidence="5">AAA family ATPase</fullName>
    </submittedName>
</protein>
<evidence type="ECO:0000313" key="5">
    <source>
        <dbReference type="EMBL" id="GAA1948763.1"/>
    </source>
</evidence>
<organism evidence="5 6">
    <name type="scientific">Amycolatopsis minnesotensis</name>
    <dbReference type="NCBI Taxonomy" id="337894"/>
    <lineage>
        <taxon>Bacteria</taxon>
        <taxon>Bacillati</taxon>
        <taxon>Actinomycetota</taxon>
        <taxon>Actinomycetes</taxon>
        <taxon>Pseudonocardiales</taxon>
        <taxon>Pseudonocardiaceae</taxon>
        <taxon>Amycolatopsis</taxon>
    </lineage>
</organism>
<evidence type="ECO:0000256" key="3">
    <source>
        <dbReference type="ARBA" id="ARBA00022840"/>
    </source>
</evidence>
<comment type="caution">
    <text evidence="5">The sequence shown here is derived from an EMBL/GenBank/DDBJ whole genome shotgun (WGS) entry which is preliminary data.</text>
</comment>
<dbReference type="InterPro" id="IPR050221">
    <property type="entry name" value="26S_Proteasome_ATPase"/>
</dbReference>
<name>A0ABN2QB36_9PSEU</name>
<dbReference type="SUPFAM" id="SSF52540">
    <property type="entry name" value="P-loop containing nucleoside triphosphate hydrolases"/>
    <property type="match status" value="1"/>
</dbReference>